<dbReference type="GO" id="GO:0000155">
    <property type="term" value="F:phosphorelay sensor kinase activity"/>
    <property type="evidence" value="ECO:0007669"/>
    <property type="project" value="InterPro"/>
</dbReference>
<dbReference type="InterPro" id="IPR048760">
    <property type="entry name" value="VP0354-like_sensor_dom"/>
</dbReference>
<comment type="caution">
    <text evidence="13">The sequence shown here is derived from an EMBL/GenBank/DDBJ whole genome shotgun (WGS) entry which is preliminary data.</text>
</comment>
<evidence type="ECO:0000256" key="5">
    <source>
        <dbReference type="ARBA" id="ARBA00022553"/>
    </source>
</evidence>
<comment type="subcellular location">
    <subcellularLocation>
        <location evidence="2">Cell membrane</location>
        <topology evidence="2">Multi-pass membrane protein</topology>
    </subcellularLocation>
</comment>
<dbReference type="EC" id="2.7.13.3" evidence="3"/>
<keyword evidence="7" id="KW-0808">Transferase</keyword>
<dbReference type="Pfam" id="PF21623">
    <property type="entry name" value="HK_sensor_dom_bact"/>
    <property type="match status" value="1"/>
</dbReference>
<evidence type="ECO:0000256" key="2">
    <source>
        <dbReference type="ARBA" id="ARBA00004651"/>
    </source>
</evidence>
<evidence type="ECO:0000256" key="10">
    <source>
        <dbReference type="SAM" id="Coils"/>
    </source>
</evidence>
<evidence type="ECO:0000256" key="11">
    <source>
        <dbReference type="SAM" id="Phobius"/>
    </source>
</evidence>
<dbReference type="InterPro" id="IPR036890">
    <property type="entry name" value="HATPase_C_sf"/>
</dbReference>
<accession>A0A8J7DE89</accession>
<dbReference type="GO" id="GO:0005886">
    <property type="term" value="C:plasma membrane"/>
    <property type="evidence" value="ECO:0007669"/>
    <property type="project" value="UniProtKB-SubCell"/>
</dbReference>
<dbReference type="SMART" id="SM00387">
    <property type="entry name" value="HATPase_c"/>
    <property type="match status" value="1"/>
</dbReference>
<feature type="coiled-coil region" evidence="10">
    <location>
        <begin position="382"/>
        <end position="409"/>
    </location>
</feature>
<protein>
    <recommendedName>
        <fullName evidence="3">histidine kinase</fullName>
        <ecNumber evidence="3">2.7.13.3</ecNumber>
    </recommendedName>
</protein>
<keyword evidence="9" id="KW-0902">Two-component regulatory system</keyword>
<keyword evidence="8 11" id="KW-1133">Transmembrane helix</keyword>
<dbReference type="SUPFAM" id="SSF103190">
    <property type="entry name" value="Sensory domain-like"/>
    <property type="match status" value="2"/>
</dbReference>
<evidence type="ECO:0000256" key="4">
    <source>
        <dbReference type="ARBA" id="ARBA00022475"/>
    </source>
</evidence>
<dbReference type="PRINTS" id="PR00344">
    <property type="entry name" value="BCTRLSENSOR"/>
</dbReference>
<dbReference type="InterPro" id="IPR029016">
    <property type="entry name" value="GAF-like_dom_sf"/>
</dbReference>
<dbReference type="InterPro" id="IPR003594">
    <property type="entry name" value="HATPase_dom"/>
</dbReference>
<feature type="coiled-coil region" evidence="10">
    <location>
        <begin position="572"/>
        <end position="602"/>
    </location>
</feature>
<dbReference type="InterPro" id="IPR003661">
    <property type="entry name" value="HisK_dim/P_dom"/>
</dbReference>
<dbReference type="InterPro" id="IPR005467">
    <property type="entry name" value="His_kinase_dom"/>
</dbReference>
<feature type="domain" description="Histidine kinase" evidence="12">
    <location>
        <begin position="611"/>
        <end position="869"/>
    </location>
</feature>
<evidence type="ECO:0000313" key="14">
    <source>
        <dbReference type="Proteomes" id="UP000622533"/>
    </source>
</evidence>
<comment type="catalytic activity">
    <reaction evidence="1">
        <text>ATP + protein L-histidine = ADP + protein N-phospho-L-histidine.</text>
        <dbReference type="EC" id="2.7.13.3"/>
    </reaction>
</comment>
<keyword evidence="7" id="KW-0418">Kinase</keyword>
<dbReference type="Gene3D" id="3.30.565.10">
    <property type="entry name" value="Histidine kinase-like ATPase, C-terminal domain"/>
    <property type="match status" value="1"/>
</dbReference>
<dbReference type="SUPFAM" id="SSF55781">
    <property type="entry name" value="GAF domain-like"/>
    <property type="match status" value="1"/>
</dbReference>
<dbReference type="PANTHER" id="PTHR43065:SF50">
    <property type="entry name" value="HISTIDINE KINASE"/>
    <property type="match status" value="1"/>
</dbReference>
<feature type="transmembrane region" description="Helical" evidence="11">
    <location>
        <begin position="358"/>
        <end position="376"/>
    </location>
</feature>
<dbReference type="InterPro" id="IPR003018">
    <property type="entry name" value="GAF"/>
</dbReference>
<evidence type="ECO:0000313" key="13">
    <source>
        <dbReference type="EMBL" id="MBE9024210.1"/>
    </source>
</evidence>
<organism evidence="13 14">
    <name type="scientific">Desmonostoc muscorum LEGE 12446</name>
    <dbReference type="NCBI Taxonomy" id="1828758"/>
    <lineage>
        <taxon>Bacteria</taxon>
        <taxon>Bacillati</taxon>
        <taxon>Cyanobacteriota</taxon>
        <taxon>Cyanophyceae</taxon>
        <taxon>Nostocales</taxon>
        <taxon>Nostocaceae</taxon>
        <taxon>Desmonostoc</taxon>
    </lineage>
</organism>
<reference evidence="13" key="1">
    <citation type="submission" date="2020-10" db="EMBL/GenBank/DDBJ databases">
        <authorList>
            <person name="Castelo-Branco R."/>
            <person name="Eusebio N."/>
            <person name="Adriana R."/>
            <person name="Vieira A."/>
            <person name="Brugerolle De Fraissinette N."/>
            <person name="Rezende De Castro R."/>
            <person name="Schneider M.P."/>
            <person name="Vasconcelos V."/>
            <person name="Leao P.N."/>
        </authorList>
    </citation>
    <scope>NUCLEOTIDE SEQUENCE</scope>
    <source>
        <strain evidence="13">LEGE 12446</strain>
    </source>
</reference>
<dbReference type="InterPro" id="IPR004358">
    <property type="entry name" value="Sig_transdc_His_kin-like_C"/>
</dbReference>
<dbReference type="RefSeq" id="WP_193918410.1">
    <property type="nucleotide sequence ID" value="NZ_JADEXS020000001.1"/>
</dbReference>
<evidence type="ECO:0000256" key="3">
    <source>
        <dbReference type="ARBA" id="ARBA00012438"/>
    </source>
</evidence>
<dbReference type="Gene3D" id="3.30.450.20">
    <property type="entry name" value="PAS domain"/>
    <property type="match status" value="2"/>
</dbReference>
<evidence type="ECO:0000256" key="7">
    <source>
        <dbReference type="ARBA" id="ARBA00022777"/>
    </source>
</evidence>
<keyword evidence="5" id="KW-0597">Phosphoprotein</keyword>
<keyword evidence="14" id="KW-1185">Reference proteome</keyword>
<sequence length="886" mass="99497">MIQKILCSWNALFLIRTEVLDMSLQIPSRVLIKRFLTVFLPLSALVGGVLGTIYYQHIQTEKVVLKTNEFRKIDLQKKLISTDFRSVVSDLMVISSQNELEGILEKADGEQQKLAQEFLLISRYKKLYDQIRFLDELGKEVVRVNFNQGEPRIVPEEKLQIQAKRYWFNDTLRLNQGQIFVSPLDLNIERGQVEQPLKPMIRFGTPVFDRRGNKRGIIVLNYFGAKLLDNFNQAPANTSSQGMLLNADGYWLKGAKSEDEWGFMFPERQNRTFGKAFPLAWQQISQTESGQFQTAEGMFTFTTIYPLAEGQKSSTGAGQAFAASKNQIDTKSYYWKIVSWVSPQTLTTKSKQFLNQLLLLYVGLVGLIGIGSWLLAKASVNRQMSQIELRQSETQLRELVEREKILKTRLSSQIRNSLDLNTILSTVVGEVRELLQIDRCQFLWCHTENESTKFELSQEACAPDLPEPLGDSPMEMLSQAVIGGNLLRLDDIATDSGLDGKNRDLLMSLGLKSLLAVSVYSQSGCLGVIVCEHSRGLRSWSDDEVELIRGVADQLAIAIDQAQLYNQSRAATAAATTQAEQLNQALHNLKQTQAQLIQTEKMSSLGQLVAGVAHEINNPVNFIYGNLTYVNEYTLGLLELVKLYQKSNAHCTNEVQAHIEAIELDFIIEDLPKMLASMKIGANRIREIVLSLRNFSRLDEAEMKPVNIHEGIDSTLLILQNRLKQTSGNSGIEIIKEYGDIPLVECYAGQLNQVFMNLISNAIDALDSYNSQRTYEDIKAKPSQIIIRTNLRNLDRITIQIADNGSGIVPAIKQRLFDPFFTTKPAGKGTGLGLAISAQIITEKHNGAIWCVSEPGQGAEFWVEIPIKQNWELVTANVTNIAVLNH</sequence>
<dbReference type="SUPFAM" id="SSF47384">
    <property type="entry name" value="Homodimeric domain of signal transducing histidine kinase"/>
    <property type="match status" value="1"/>
</dbReference>
<evidence type="ECO:0000256" key="9">
    <source>
        <dbReference type="ARBA" id="ARBA00023012"/>
    </source>
</evidence>
<dbReference type="SUPFAM" id="SSF55874">
    <property type="entry name" value="ATPase domain of HSP90 chaperone/DNA topoisomerase II/histidine kinase"/>
    <property type="match status" value="1"/>
</dbReference>
<proteinExistence type="predicted"/>
<dbReference type="Pfam" id="PF02518">
    <property type="entry name" value="HATPase_c"/>
    <property type="match status" value="1"/>
</dbReference>
<dbReference type="EMBL" id="JADEXS010000240">
    <property type="protein sequence ID" value="MBE9024210.1"/>
    <property type="molecule type" value="Genomic_DNA"/>
</dbReference>
<dbReference type="InterPro" id="IPR036097">
    <property type="entry name" value="HisK_dim/P_sf"/>
</dbReference>
<dbReference type="AlphaFoldDB" id="A0A8J7DE89"/>
<dbReference type="PANTHER" id="PTHR43065">
    <property type="entry name" value="SENSOR HISTIDINE KINASE"/>
    <property type="match status" value="1"/>
</dbReference>
<keyword evidence="10" id="KW-0175">Coiled coil</keyword>
<dbReference type="Pfam" id="PF01590">
    <property type="entry name" value="GAF"/>
    <property type="match status" value="1"/>
</dbReference>
<dbReference type="SMART" id="SM00065">
    <property type="entry name" value="GAF"/>
    <property type="match status" value="1"/>
</dbReference>
<keyword evidence="11" id="KW-0472">Membrane</keyword>
<evidence type="ECO:0000256" key="6">
    <source>
        <dbReference type="ARBA" id="ARBA00022692"/>
    </source>
</evidence>
<feature type="transmembrane region" description="Helical" evidence="11">
    <location>
        <begin position="35"/>
        <end position="55"/>
    </location>
</feature>
<evidence type="ECO:0000256" key="8">
    <source>
        <dbReference type="ARBA" id="ARBA00022989"/>
    </source>
</evidence>
<gene>
    <name evidence="13" type="ORF">IQ276_17810</name>
</gene>
<dbReference type="CDD" id="cd00082">
    <property type="entry name" value="HisKA"/>
    <property type="match status" value="1"/>
</dbReference>
<dbReference type="Gene3D" id="1.10.287.130">
    <property type="match status" value="1"/>
</dbReference>
<name>A0A8J7DE89_DESMC</name>
<dbReference type="InterPro" id="IPR029151">
    <property type="entry name" value="Sensor-like_sf"/>
</dbReference>
<keyword evidence="6 11" id="KW-0812">Transmembrane</keyword>
<dbReference type="Proteomes" id="UP000622533">
    <property type="component" value="Unassembled WGS sequence"/>
</dbReference>
<dbReference type="PROSITE" id="PS50109">
    <property type="entry name" value="HIS_KIN"/>
    <property type="match status" value="1"/>
</dbReference>
<keyword evidence="4" id="KW-1003">Cell membrane</keyword>
<evidence type="ECO:0000259" key="12">
    <source>
        <dbReference type="PROSITE" id="PS50109"/>
    </source>
</evidence>
<evidence type="ECO:0000256" key="1">
    <source>
        <dbReference type="ARBA" id="ARBA00000085"/>
    </source>
</evidence>
<dbReference type="Gene3D" id="3.30.450.40">
    <property type="match status" value="1"/>
</dbReference>